<sequence length="465" mass="50487">MKSRHFIPITLAGASALAVYPLFAQEQDESALNASLSVSQRFEAGDNIALDIPSSGSTQLATTSLRFNLNSETRTQTLSLSLGGVFREGNVPSRSEISTGFADPDIRLSYSREGANALFSIDGRFSQSDVGFVRSIEDFIDQDGEIVLPDDFDELDGRGKRNNYNLSTQLQTGRNAPIGFVFDAGVSGLYYTDNARAGLTDSERSRAGVTALLRFSPVTTGRVALNYDRYDSDDTRQTKRDTYSVSFGVENQLFDGTVVDASLGYTEIDTRETIGSTTRSGMIGQIGLQRPMTNGEITASLATTVDQAGDRVTLRFGRNLQLPNGSLSASLGATSFEGRSPDLVGSLNWQYQLARSALSVRLNRTVSTNDEDEERLATSAVVNYSYDINTLSSLGLSMDYGLTDGTGTTNETERAGISLSYNRSLTRDWTLSTGVSHRIRDEERLGNADSTSVFVSLSRSFDLLP</sequence>
<feature type="chain" id="PRO_5012138847" description="TIGR03016 family PEP-CTERM system-associated outer membrane protein" evidence="1">
    <location>
        <begin position="25"/>
        <end position="465"/>
    </location>
</feature>
<evidence type="ECO:0000313" key="3">
    <source>
        <dbReference type="Proteomes" id="UP000322545"/>
    </source>
</evidence>
<dbReference type="SUPFAM" id="SSF103515">
    <property type="entry name" value="Autotransporter"/>
    <property type="match status" value="1"/>
</dbReference>
<organism evidence="2 3">
    <name type="scientific">Roseovarius litoreus</name>
    <dbReference type="NCBI Taxonomy" id="1155722"/>
    <lineage>
        <taxon>Bacteria</taxon>
        <taxon>Pseudomonadati</taxon>
        <taxon>Pseudomonadota</taxon>
        <taxon>Alphaproteobacteria</taxon>
        <taxon>Rhodobacterales</taxon>
        <taxon>Roseobacteraceae</taxon>
        <taxon>Roseovarius</taxon>
    </lineage>
</organism>
<feature type="signal peptide" evidence="1">
    <location>
        <begin position="1"/>
        <end position="24"/>
    </location>
</feature>
<dbReference type="Proteomes" id="UP000322545">
    <property type="component" value="Unassembled WGS sequence"/>
</dbReference>
<dbReference type="EMBL" id="FRCB01000010">
    <property type="protein sequence ID" value="SHM61433.1"/>
    <property type="molecule type" value="Genomic_DNA"/>
</dbReference>
<accession>A0A1M7K8Y3</accession>
<dbReference type="AlphaFoldDB" id="A0A1M7K8Y3"/>
<keyword evidence="1" id="KW-0732">Signal</keyword>
<protein>
    <recommendedName>
        <fullName evidence="4">TIGR03016 family PEP-CTERM system-associated outer membrane protein</fullName>
    </recommendedName>
</protein>
<evidence type="ECO:0000313" key="2">
    <source>
        <dbReference type="EMBL" id="SHM61433.1"/>
    </source>
</evidence>
<proteinExistence type="predicted"/>
<dbReference type="InterPro" id="IPR036709">
    <property type="entry name" value="Autotransporte_beta_dom_sf"/>
</dbReference>
<name>A0A1M7K8Y3_9RHOB</name>
<gene>
    <name evidence="2" type="ORF">SAMN05443432_11019</name>
</gene>
<evidence type="ECO:0008006" key="4">
    <source>
        <dbReference type="Google" id="ProtNLM"/>
    </source>
</evidence>
<evidence type="ECO:0000256" key="1">
    <source>
        <dbReference type="SAM" id="SignalP"/>
    </source>
</evidence>
<dbReference type="SUPFAM" id="SSF56935">
    <property type="entry name" value="Porins"/>
    <property type="match status" value="1"/>
</dbReference>
<reference evidence="2 3" key="1">
    <citation type="submission" date="2016-11" db="EMBL/GenBank/DDBJ databases">
        <authorList>
            <person name="Varghese N."/>
            <person name="Submissions S."/>
        </authorList>
    </citation>
    <scope>NUCLEOTIDE SEQUENCE [LARGE SCALE GENOMIC DNA]</scope>
    <source>
        <strain evidence="2 3">DSM 28249</strain>
    </source>
</reference>
<keyword evidence="3" id="KW-1185">Reference proteome</keyword>